<dbReference type="EMBL" id="CAJOBC010135526">
    <property type="protein sequence ID" value="CAF4627432.1"/>
    <property type="molecule type" value="Genomic_DNA"/>
</dbReference>
<keyword evidence="3" id="KW-0067">ATP-binding</keyword>
<keyword evidence="9" id="KW-1185">Reference proteome</keyword>
<dbReference type="Pfam" id="PF00225">
    <property type="entry name" value="Kinesin"/>
    <property type="match status" value="1"/>
</dbReference>
<keyword evidence="4" id="KW-0963">Cytoplasm</keyword>
<dbReference type="EMBL" id="CAJNOQ010058652">
    <property type="protein sequence ID" value="CAF1666507.1"/>
    <property type="molecule type" value="Genomic_DNA"/>
</dbReference>
<dbReference type="InterPro" id="IPR027417">
    <property type="entry name" value="P-loop_NTPase"/>
</dbReference>
<dbReference type="OrthoDB" id="3176171at2759"/>
<keyword evidence="4" id="KW-0206">Cytoskeleton</keyword>
<feature type="non-terminal residue" evidence="7">
    <location>
        <position position="1"/>
    </location>
</feature>
<organism evidence="7 9">
    <name type="scientific">Didymodactylos carnosus</name>
    <dbReference type="NCBI Taxonomy" id="1234261"/>
    <lineage>
        <taxon>Eukaryota</taxon>
        <taxon>Metazoa</taxon>
        <taxon>Spiralia</taxon>
        <taxon>Gnathifera</taxon>
        <taxon>Rotifera</taxon>
        <taxon>Eurotatoria</taxon>
        <taxon>Bdelloidea</taxon>
        <taxon>Philodinida</taxon>
        <taxon>Philodinidae</taxon>
        <taxon>Didymodactylos</taxon>
    </lineage>
</organism>
<evidence type="ECO:0000313" key="7">
    <source>
        <dbReference type="EMBL" id="CAF1666507.1"/>
    </source>
</evidence>
<dbReference type="GO" id="GO:0003777">
    <property type="term" value="F:microtubule motor activity"/>
    <property type="evidence" value="ECO:0007669"/>
    <property type="project" value="InterPro"/>
</dbReference>
<dbReference type="GO" id="GO:0008017">
    <property type="term" value="F:microtubule binding"/>
    <property type="evidence" value="ECO:0007669"/>
    <property type="project" value="InterPro"/>
</dbReference>
<dbReference type="Gene3D" id="3.40.850.10">
    <property type="entry name" value="Kinesin motor domain"/>
    <property type="match status" value="1"/>
</dbReference>
<dbReference type="InterPro" id="IPR001752">
    <property type="entry name" value="Kinesin_motor_dom"/>
</dbReference>
<dbReference type="Proteomes" id="UP000681722">
    <property type="component" value="Unassembled WGS sequence"/>
</dbReference>
<evidence type="ECO:0000256" key="4">
    <source>
        <dbReference type="ARBA" id="ARBA00023212"/>
    </source>
</evidence>
<dbReference type="GO" id="GO:0007018">
    <property type="term" value="P:microtubule-based movement"/>
    <property type="evidence" value="ECO:0007669"/>
    <property type="project" value="InterPro"/>
</dbReference>
<comment type="caution">
    <text evidence="5">Lacks conserved residue(s) required for the propagation of feature annotation.</text>
</comment>
<dbReference type="GO" id="GO:0007052">
    <property type="term" value="P:mitotic spindle organization"/>
    <property type="evidence" value="ECO:0007669"/>
    <property type="project" value="TreeGrafter"/>
</dbReference>
<dbReference type="PROSITE" id="PS50067">
    <property type="entry name" value="KINESIN_MOTOR_2"/>
    <property type="match status" value="1"/>
</dbReference>
<dbReference type="GO" id="GO:0005524">
    <property type="term" value="F:ATP binding"/>
    <property type="evidence" value="ECO:0007669"/>
    <property type="project" value="UniProtKB-KW"/>
</dbReference>
<evidence type="ECO:0000256" key="5">
    <source>
        <dbReference type="PROSITE-ProRule" id="PRU00283"/>
    </source>
</evidence>
<reference evidence="7" key="1">
    <citation type="submission" date="2021-02" db="EMBL/GenBank/DDBJ databases">
        <authorList>
            <person name="Nowell W R."/>
        </authorList>
    </citation>
    <scope>NUCLEOTIDE SEQUENCE</scope>
</reference>
<proteinExistence type="inferred from homology"/>
<dbReference type="SUPFAM" id="SSF52540">
    <property type="entry name" value="P-loop containing nucleoside triphosphate hydrolases"/>
    <property type="match status" value="1"/>
</dbReference>
<dbReference type="InterPro" id="IPR036961">
    <property type="entry name" value="Kinesin_motor_dom_sf"/>
</dbReference>
<evidence type="ECO:0000259" key="6">
    <source>
        <dbReference type="PROSITE" id="PS50067"/>
    </source>
</evidence>
<sequence>VRPILQREKLHHQQSCVYVHPQLNQVVLGNSHTFTYDFVMGPKTPQDELFRTCVEPILSNVFDGYNVTVFAYGQTVS</sequence>
<protein>
    <recommendedName>
        <fullName evidence="6">Kinesin motor domain-containing protein</fullName>
    </recommendedName>
</protein>
<comment type="caution">
    <text evidence="7">The sequence shown here is derived from an EMBL/GenBank/DDBJ whole genome shotgun (WGS) entry which is preliminary data.</text>
</comment>
<accession>A0A816FWZ0</accession>
<dbReference type="InterPro" id="IPR027640">
    <property type="entry name" value="Kinesin-like_fam"/>
</dbReference>
<dbReference type="Proteomes" id="UP000663829">
    <property type="component" value="Unassembled WGS sequence"/>
</dbReference>
<evidence type="ECO:0000256" key="1">
    <source>
        <dbReference type="ARBA" id="ARBA00004245"/>
    </source>
</evidence>
<evidence type="ECO:0000256" key="3">
    <source>
        <dbReference type="ARBA" id="ARBA00022840"/>
    </source>
</evidence>
<dbReference type="PANTHER" id="PTHR47969">
    <property type="entry name" value="CHROMOSOME-ASSOCIATED KINESIN KIF4A-RELATED"/>
    <property type="match status" value="1"/>
</dbReference>
<comment type="similarity">
    <text evidence="5">Belongs to the TRAFAC class myosin-kinesin ATPase superfamily. Kinesin family.</text>
</comment>
<evidence type="ECO:0000313" key="8">
    <source>
        <dbReference type="EMBL" id="CAF4627432.1"/>
    </source>
</evidence>
<name>A0A816FWZ0_9BILA</name>
<dbReference type="GO" id="GO:0051231">
    <property type="term" value="P:spindle elongation"/>
    <property type="evidence" value="ECO:0007669"/>
    <property type="project" value="TreeGrafter"/>
</dbReference>
<dbReference type="PANTHER" id="PTHR47969:SF25">
    <property type="entry name" value="KINESIN MOTOR DOMAIN-CONTAINING PROTEIN"/>
    <property type="match status" value="1"/>
</dbReference>
<gene>
    <name evidence="7" type="ORF">GPM918_LOCUS46158</name>
    <name evidence="8" type="ORF">SRO942_LOCUS49736</name>
</gene>
<dbReference type="GO" id="GO:0005875">
    <property type="term" value="C:microtubule associated complex"/>
    <property type="evidence" value="ECO:0007669"/>
    <property type="project" value="TreeGrafter"/>
</dbReference>
<keyword evidence="2" id="KW-0547">Nucleotide-binding</keyword>
<evidence type="ECO:0000313" key="9">
    <source>
        <dbReference type="Proteomes" id="UP000663829"/>
    </source>
</evidence>
<comment type="subcellular location">
    <subcellularLocation>
        <location evidence="1">Cytoplasm</location>
        <location evidence="1">Cytoskeleton</location>
    </subcellularLocation>
</comment>
<feature type="domain" description="Kinesin motor" evidence="6">
    <location>
        <begin position="1"/>
        <end position="77"/>
    </location>
</feature>
<evidence type="ECO:0000256" key="2">
    <source>
        <dbReference type="ARBA" id="ARBA00022741"/>
    </source>
</evidence>
<dbReference type="AlphaFoldDB" id="A0A816FWZ0"/>